<reference evidence="13" key="1">
    <citation type="submission" date="2020-12" db="EMBL/GenBank/DDBJ databases">
        <title>Metabolic potential, ecology and presence of endohyphal bacteria is reflected in genomic diversity of Mucoromycotina.</title>
        <authorList>
            <person name="Muszewska A."/>
            <person name="Okrasinska A."/>
            <person name="Steczkiewicz K."/>
            <person name="Drgas O."/>
            <person name="Orlowska M."/>
            <person name="Perlinska-Lenart U."/>
            <person name="Aleksandrzak-Piekarczyk T."/>
            <person name="Szatraj K."/>
            <person name="Zielenkiewicz U."/>
            <person name="Pilsyk S."/>
            <person name="Malc E."/>
            <person name="Mieczkowski P."/>
            <person name="Kruszewska J.S."/>
            <person name="Biernat P."/>
            <person name="Pawlowska J."/>
        </authorList>
    </citation>
    <scope>NUCLEOTIDE SEQUENCE</scope>
    <source>
        <strain evidence="13">CBS 226.32</strain>
    </source>
</reference>
<keyword evidence="5 10" id="KW-0995">Kinetochore</keyword>
<dbReference type="EMBL" id="JAEPRC010000383">
    <property type="protein sequence ID" value="KAG2198577.1"/>
    <property type="molecule type" value="Genomic_DNA"/>
</dbReference>
<dbReference type="InterPro" id="IPR038273">
    <property type="entry name" value="Ndc80_sf"/>
</dbReference>
<keyword evidence="4 10" id="KW-0498">Mitosis</keyword>
<feature type="domain" description="Kinetochore protein Ndc80 CH" evidence="12">
    <location>
        <begin position="122"/>
        <end position="242"/>
    </location>
</feature>
<accession>A0A8H7UYA6</accession>
<name>A0A8H7UYA6_9FUNG</name>
<evidence type="ECO:0000256" key="10">
    <source>
        <dbReference type="RuleBase" id="RU368072"/>
    </source>
</evidence>
<comment type="subunit">
    <text evidence="10">Component of the NDC80 complex.</text>
</comment>
<evidence type="ECO:0000256" key="1">
    <source>
        <dbReference type="ARBA" id="ARBA00007050"/>
    </source>
</evidence>
<dbReference type="Pfam" id="PF03801">
    <property type="entry name" value="Ndc80_HEC"/>
    <property type="match status" value="1"/>
</dbReference>
<keyword evidence="14" id="KW-1185">Reference proteome</keyword>
<proteinExistence type="inferred from homology"/>
<keyword evidence="8 10" id="KW-0131">Cell cycle</keyword>
<feature type="compositionally biased region" description="Polar residues" evidence="11">
    <location>
        <begin position="17"/>
        <end position="29"/>
    </location>
</feature>
<evidence type="ECO:0000313" key="13">
    <source>
        <dbReference type="EMBL" id="KAG2198577.1"/>
    </source>
</evidence>
<dbReference type="OrthoDB" id="7459479at2759"/>
<comment type="similarity">
    <text evidence="1 10">Belongs to the NDC80/HEC1 family.</text>
</comment>
<evidence type="ECO:0000256" key="5">
    <source>
        <dbReference type="ARBA" id="ARBA00022838"/>
    </source>
</evidence>
<evidence type="ECO:0000256" key="9">
    <source>
        <dbReference type="ARBA" id="ARBA00023328"/>
    </source>
</evidence>
<evidence type="ECO:0000256" key="7">
    <source>
        <dbReference type="ARBA" id="ARBA00023242"/>
    </source>
</evidence>
<evidence type="ECO:0000256" key="2">
    <source>
        <dbReference type="ARBA" id="ARBA00022454"/>
    </source>
</evidence>
<comment type="caution">
    <text evidence="13">The sequence shown here is derived from an EMBL/GenBank/DDBJ whole genome shotgun (WGS) entry which is preliminary data.</text>
</comment>
<dbReference type="GO" id="GO:0051301">
    <property type="term" value="P:cell division"/>
    <property type="evidence" value="ECO:0007669"/>
    <property type="project" value="UniProtKB-UniRule"/>
</dbReference>
<dbReference type="InterPro" id="IPR005550">
    <property type="entry name" value="Kinetochore_Ndc80"/>
</dbReference>
<keyword evidence="9 10" id="KW-0137">Centromere</keyword>
<sequence length="298" mass="34558">MYSQHNINENRKRPIPSNASTFPSKKSQRLSSVMDRLNLNSDDASSVGPQRTVHNYDLSATLYTQPEDEQLQSVSGSSISVNNAHRPSQPNIQFFSMIPSLREPIESDLLNEFNGEDYRIPKKFPSDPRNNKDGDTQRRYLSSITEYLNKTDYKASSPPRHIRLLNSKDFHTMLKHMILRLDPTYRPKRKFEDEVLDILKRFNYPLREAISPKSLLSIGAIHSNPTFFALLHWMVQCCRAMDVATPEDYQEATQFEMSLDTLFQLYHEYSVATYHLYMSRNDDHSVPYNELSNALGRN</sequence>
<evidence type="ECO:0000256" key="8">
    <source>
        <dbReference type="ARBA" id="ARBA00023306"/>
    </source>
</evidence>
<evidence type="ECO:0000256" key="3">
    <source>
        <dbReference type="ARBA" id="ARBA00022618"/>
    </source>
</evidence>
<dbReference type="AlphaFoldDB" id="A0A8H7UYA6"/>
<feature type="region of interest" description="Disordered" evidence="11">
    <location>
        <begin position="1"/>
        <end position="29"/>
    </location>
</feature>
<keyword evidence="3 10" id="KW-0132">Cell division</keyword>
<evidence type="ECO:0000313" key="14">
    <source>
        <dbReference type="Proteomes" id="UP000650833"/>
    </source>
</evidence>
<comment type="function">
    <text evidence="10">Acts as a component of the essential kinetochore-associated NDC80 complex, which is required for chromosome segregation and spindle checkpoint activity.</text>
</comment>
<dbReference type="InterPro" id="IPR055260">
    <property type="entry name" value="Ndc80_CH"/>
</dbReference>
<keyword evidence="6" id="KW-0175">Coiled coil</keyword>
<protein>
    <recommendedName>
        <fullName evidence="10">Kinetochore protein NDC80</fullName>
    </recommendedName>
</protein>
<evidence type="ECO:0000256" key="6">
    <source>
        <dbReference type="ARBA" id="ARBA00023054"/>
    </source>
</evidence>
<keyword evidence="7 10" id="KW-0539">Nucleus</keyword>
<gene>
    <name evidence="13" type="ORF">INT46_000720</name>
</gene>
<dbReference type="GO" id="GO:0031262">
    <property type="term" value="C:Ndc80 complex"/>
    <property type="evidence" value="ECO:0007669"/>
    <property type="project" value="UniProtKB-UniRule"/>
</dbReference>
<dbReference type="PANTHER" id="PTHR10643:SF2">
    <property type="entry name" value="KINETOCHORE PROTEIN NDC80 HOMOLOG"/>
    <property type="match status" value="1"/>
</dbReference>
<dbReference type="GO" id="GO:0005634">
    <property type="term" value="C:nucleus"/>
    <property type="evidence" value="ECO:0007669"/>
    <property type="project" value="UniProtKB-SubCell"/>
</dbReference>
<organism evidence="13 14">
    <name type="scientific">Mucor plumbeus</name>
    <dbReference type="NCBI Taxonomy" id="97098"/>
    <lineage>
        <taxon>Eukaryota</taxon>
        <taxon>Fungi</taxon>
        <taxon>Fungi incertae sedis</taxon>
        <taxon>Mucoromycota</taxon>
        <taxon>Mucoromycotina</taxon>
        <taxon>Mucoromycetes</taxon>
        <taxon>Mucorales</taxon>
        <taxon>Mucorineae</taxon>
        <taxon>Mucoraceae</taxon>
        <taxon>Mucor</taxon>
    </lineage>
</organism>
<dbReference type="GO" id="GO:0051315">
    <property type="term" value="P:attachment of mitotic spindle microtubules to kinetochore"/>
    <property type="evidence" value="ECO:0007669"/>
    <property type="project" value="UniProtKB-UniRule"/>
</dbReference>
<keyword evidence="2 10" id="KW-0158">Chromosome</keyword>
<comment type="subcellular location">
    <subcellularLocation>
        <location evidence="10">Chromosome</location>
        <location evidence="10">Centromere</location>
        <location evidence="10">Kinetochore</location>
    </subcellularLocation>
    <subcellularLocation>
        <location evidence="10">Nucleus</location>
    </subcellularLocation>
</comment>
<evidence type="ECO:0000256" key="11">
    <source>
        <dbReference type="SAM" id="MobiDB-lite"/>
    </source>
</evidence>
<dbReference type="Gene3D" id="1.10.418.30">
    <property type="entry name" value="Ncd80 complex, Ncd80 subunit"/>
    <property type="match status" value="1"/>
</dbReference>
<evidence type="ECO:0000259" key="12">
    <source>
        <dbReference type="Pfam" id="PF03801"/>
    </source>
</evidence>
<dbReference type="Proteomes" id="UP000650833">
    <property type="component" value="Unassembled WGS sequence"/>
</dbReference>
<dbReference type="PANTHER" id="PTHR10643">
    <property type="entry name" value="KINETOCHORE PROTEIN NDC80"/>
    <property type="match status" value="1"/>
</dbReference>
<evidence type="ECO:0000256" key="4">
    <source>
        <dbReference type="ARBA" id="ARBA00022776"/>
    </source>
</evidence>